<evidence type="ECO:0000259" key="9">
    <source>
        <dbReference type="Pfam" id="PF02224"/>
    </source>
</evidence>
<dbReference type="InterPro" id="IPR003136">
    <property type="entry name" value="Cytidylate_kin"/>
</dbReference>
<comment type="catalytic activity">
    <reaction evidence="6 8">
        <text>dCMP + ATP = dCDP + ADP</text>
        <dbReference type="Rhea" id="RHEA:25094"/>
        <dbReference type="ChEBI" id="CHEBI:30616"/>
        <dbReference type="ChEBI" id="CHEBI:57566"/>
        <dbReference type="ChEBI" id="CHEBI:58593"/>
        <dbReference type="ChEBI" id="CHEBI:456216"/>
        <dbReference type="EC" id="2.7.4.25"/>
    </reaction>
</comment>
<evidence type="ECO:0000256" key="6">
    <source>
        <dbReference type="ARBA" id="ARBA00047615"/>
    </source>
</evidence>
<reference evidence="11" key="1">
    <citation type="submission" date="2017-06" db="EMBL/GenBank/DDBJ databases">
        <authorList>
            <person name="Varghese N."/>
            <person name="Submissions S."/>
        </authorList>
    </citation>
    <scope>NUCLEOTIDE SEQUENCE [LARGE SCALE GENOMIC DNA]</scope>
    <source>
        <strain evidence="11">SCA</strain>
    </source>
</reference>
<accession>A0A238ZY72</accession>
<evidence type="ECO:0000256" key="1">
    <source>
        <dbReference type="ARBA" id="ARBA00009427"/>
    </source>
</evidence>
<keyword evidence="4 8" id="KW-0418">Kinase</keyword>
<dbReference type="GO" id="GO:0005829">
    <property type="term" value="C:cytosol"/>
    <property type="evidence" value="ECO:0007669"/>
    <property type="project" value="TreeGrafter"/>
</dbReference>
<protein>
    <recommendedName>
        <fullName evidence="8">Cytidylate kinase</fullName>
        <shortName evidence="8">CK</shortName>
        <ecNumber evidence="8">2.7.4.25</ecNumber>
    </recommendedName>
    <alternativeName>
        <fullName evidence="8">Cytidine monophosphate kinase</fullName>
        <shortName evidence="8">CMP kinase</shortName>
    </alternativeName>
</protein>
<dbReference type="EC" id="2.7.4.25" evidence="8"/>
<gene>
    <name evidence="8" type="primary">cmk</name>
    <name evidence="10" type="ORF">SAMN05446037_1001211</name>
</gene>
<dbReference type="Gene3D" id="3.40.50.300">
    <property type="entry name" value="P-loop containing nucleotide triphosphate hydrolases"/>
    <property type="match status" value="1"/>
</dbReference>
<feature type="binding site" evidence="8">
    <location>
        <begin position="36"/>
        <end position="44"/>
    </location>
    <ligand>
        <name>ATP</name>
        <dbReference type="ChEBI" id="CHEBI:30616"/>
    </ligand>
</feature>
<dbReference type="AlphaFoldDB" id="A0A238ZY72"/>
<name>A0A238ZY72_9FIRM</name>
<evidence type="ECO:0000313" key="10">
    <source>
        <dbReference type="EMBL" id="SNR88270.1"/>
    </source>
</evidence>
<evidence type="ECO:0000313" key="11">
    <source>
        <dbReference type="Proteomes" id="UP000198304"/>
    </source>
</evidence>
<dbReference type="PANTHER" id="PTHR21299">
    <property type="entry name" value="CYTIDYLATE KINASE/PANTOATE-BETA-ALANINE LIGASE"/>
    <property type="match status" value="1"/>
</dbReference>
<keyword evidence="8" id="KW-0963">Cytoplasm</keyword>
<keyword evidence="3 8" id="KW-0547">Nucleotide-binding</keyword>
<evidence type="ECO:0000256" key="3">
    <source>
        <dbReference type="ARBA" id="ARBA00022741"/>
    </source>
</evidence>
<dbReference type="PANTHER" id="PTHR21299:SF2">
    <property type="entry name" value="CYTIDYLATE KINASE"/>
    <property type="match status" value="1"/>
</dbReference>
<evidence type="ECO:0000256" key="4">
    <source>
        <dbReference type="ARBA" id="ARBA00022777"/>
    </source>
</evidence>
<dbReference type="CDD" id="cd02020">
    <property type="entry name" value="CMPK"/>
    <property type="match status" value="1"/>
</dbReference>
<dbReference type="GO" id="GO:0005524">
    <property type="term" value="F:ATP binding"/>
    <property type="evidence" value="ECO:0007669"/>
    <property type="project" value="UniProtKB-UniRule"/>
</dbReference>
<comment type="subcellular location">
    <subcellularLocation>
        <location evidence="8">Cytoplasm</location>
    </subcellularLocation>
</comment>
<dbReference type="GO" id="GO:0015949">
    <property type="term" value="P:nucleobase-containing small molecule interconversion"/>
    <property type="evidence" value="ECO:0007669"/>
    <property type="project" value="TreeGrafter"/>
</dbReference>
<dbReference type="GO" id="GO:0006220">
    <property type="term" value="P:pyrimidine nucleotide metabolic process"/>
    <property type="evidence" value="ECO:0007669"/>
    <property type="project" value="UniProtKB-UniRule"/>
</dbReference>
<evidence type="ECO:0000256" key="5">
    <source>
        <dbReference type="ARBA" id="ARBA00022840"/>
    </source>
</evidence>
<dbReference type="HAMAP" id="MF_00238">
    <property type="entry name" value="Cytidyl_kinase_type1"/>
    <property type="match status" value="1"/>
</dbReference>
<feature type="domain" description="Cytidylate kinase" evidence="9">
    <location>
        <begin position="32"/>
        <end position="240"/>
    </location>
</feature>
<dbReference type="GO" id="GO:0036430">
    <property type="term" value="F:CMP kinase activity"/>
    <property type="evidence" value="ECO:0007669"/>
    <property type="project" value="RHEA"/>
</dbReference>
<evidence type="ECO:0000256" key="8">
    <source>
        <dbReference type="HAMAP-Rule" id="MF_00238"/>
    </source>
</evidence>
<keyword evidence="11" id="KW-1185">Reference proteome</keyword>
<keyword evidence="2 8" id="KW-0808">Transferase</keyword>
<organism evidence="10 11">
    <name type="scientific">Anaerovirgula multivorans</name>
    <dbReference type="NCBI Taxonomy" id="312168"/>
    <lineage>
        <taxon>Bacteria</taxon>
        <taxon>Bacillati</taxon>
        <taxon>Bacillota</taxon>
        <taxon>Clostridia</taxon>
        <taxon>Peptostreptococcales</taxon>
        <taxon>Natronincolaceae</taxon>
        <taxon>Anaerovirgula</taxon>
    </lineage>
</organism>
<dbReference type="SUPFAM" id="SSF52540">
    <property type="entry name" value="P-loop containing nucleoside triphosphate hydrolases"/>
    <property type="match status" value="1"/>
</dbReference>
<proteinExistence type="inferred from homology"/>
<dbReference type="InterPro" id="IPR011994">
    <property type="entry name" value="Cytidylate_kinase_dom"/>
</dbReference>
<evidence type="ECO:0000256" key="7">
    <source>
        <dbReference type="ARBA" id="ARBA00048478"/>
    </source>
</evidence>
<dbReference type="InterPro" id="IPR027417">
    <property type="entry name" value="P-loop_NTPase"/>
</dbReference>
<dbReference type="GO" id="GO:0036431">
    <property type="term" value="F:dCMP kinase activity"/>
    <property type="evidence" value="ECO:0007669"/>
    <property type="project" value="InterPro"/>
</dbReference>
<comment type="similarity">
    <text evidence="1 8">Belongs to the cytidylate kinase family. Type 1 subfamily.</text>
</comment>
<dbReference type="Proteomes" id="UP000198304">
    <property type="component" value="Unassembled WGS sequence"/>
</dbReference>
<sequence length="254" mass="28355">MYATTERLSKNNHPTGGLNTLMGGILLNNIQIAIDGPAGAGKSTIAKKIAESLDITYIDTGAMYRALTYKAIMNNISMYNHEEIIQLAANTDININKGELYVDAKYVKDEIRSQGVNDHVSYIAQIPGVRKILVKLQKKIALGNSVVMDGRDIGTFVLPDADIKIFLTASIEERAYRRYSELLKQGENIDLKDIEKSIVERDRIDTEREYAPLVKAEDAIIIDTTGLNIDEVVERIINLIMKKIKKDSNTLLNN</sequence>
<dbReference type="NCBIfam" id="TIGR00017">
    <property type="entry name" value="cmk"/>
    <property type="match status" value="1"/>
</dbReference>
<dbReference type="Pfam" id="PF02224">
    <property type="entry name" value="Cytidylate_kin"/>
    <property type="match status" value="1"/>
</dbReference>
<keyword evidence="5 8" id="KW-0067">ATP-binding</keyword>
<evidence type="ECO:0000256" key="2">
    <source>
        <dbReference type="ARBA" id="ARBA00022679"/>
    </source>
</evidence>
<dbReference type="EMBL" id="FZOJ01000001">
    <property type="protein sequence ID" value="SNR88270.1"/>
    <property type="molecule type" value="Genomic_DNA"/>
</dbReference>
<comment type="catalytic activity">
    <reaction evidence="7 8">
        <text>CMP + ATP = CDP + ADP</text>
        <dbReference type="Rhea" id="RHEA:11600"/>
        <dbReference type="ChEBI" id="CHEBI:30616"/>
        <dbReference type="ChEBI" id="CHEBI:58069"/>
        <dbReference type="ChEBI" id="CHEBI:60377"/>
        <dbReference type="ChEBI" id="CHEBI:456216"/>
        <dbReference type="EC" id="2.7.4.25"/>
    </reaction>
</comment>